<protein>
    <submittedName>
        <fullName evidence="1">Uncharacterized protein</fullName>
    </submittedName>
</protein>
<proteinExistence type="predicted"/>
<keyword evidence="2" id="KW-1185">Reference proteome</keyword>
<evidence type="ECO:0000313" key="1">
    <source>
        <dbReference type="EMBL" id="KAL2858525.1"/>
    </source>
</evidence>
<organism evidence="1 2">
    <name type="scientific">Aspergillus pseudoustus</name>
    <dbReference type="NCBI Taxonomy" id="1810923"/>
    <lineage>
        <taxon>Eukaryota</taxon>
        <taxon>Fungi</taxon>
        <taxon>Dikarya</taxon>
        <taxon>Ascomycota</taxon>
        <taxon>Pezizomycotina</taxon>
        <taxon>Eurotiomycetes</taxon>
        <taxon>Eurotiomycetidae</taxon>
        <taxon>Eurotiales</taxon>
        <taxon>Aspergillaceae</taxon>
        <taxon>Aspergillus</taxon>
        <taxon>Aspergillus subgen. Nidulantes</taxon>
    </lineage>
</organism>
<name>A0ABR4L1W7_9EURO</name>
<gene>
    <name evidence="1" type="ORF">BJY01DRAFT_567</name>
</gene>
<dbReference type="EMBL" id="JBFXLU010000001">
    <property type="protein sequence ID" value="KAL2858525.1"/>
    <property type="molecule type" value="Genomic_DNA"/>
</dbReference>
<reference evidence="1 2" key="1">
    <citation type="submission" date="2024-07" db="EMBL/GenBank/DDBJ databases">
        <title>Section-level genome sequencing and comparative genomics of Aspergillus sections Usti and Cavernicolus.</title>
        <authorList>
            <consortium name="Lawrence Berkeley National Laboratory"/>
            <person name="Nybo J.L."/>
            <person name="Vesth T.C."/>
            <person name="Theobald S."/>
            <person name="Frisvad J.C."/>
            <person name="Larsen T.O."/>
            <person name="Kjaerboelling I."/>
            <person name="Rothschild-Mancinelli K."/>
            <person name="Lyhne E.K."/>
            <person name="Kogle M.E."/>
            <person name="Barry K."/>
            <person name="Clum A."/>
            <person name="Na H."/>
            <person name="Ledsgaard L."/>
            <person name="Lin J."/>
            <person name="Lipzen A."/>
            <person name="Kuo A."/>
            <person name="Riley R."/>
            <person name="Mondo S."/>
            <person name="Labutti K."/>
            <person name="Haridas S."/>
            <person name="Pangalinan J."/>
            <person name="Salamov A.A."/>
            <person name="Simmons B.A."/>
            <person name="Magnuson J.K."/>
            <person name="Chen J."/>
            <person name="Drula E."/>
            <person name="Henrissat B."/>
            <person name="Wiebenga A."/>
            <person name="Lubbers R.J."/>
            <person name="Gomes A.C."/>
            <person name="Makela M.R."/>
            <person name="Stajich J."/>
            <person name="Grigoriev I.V."/>
            <person name="Mortensen U.H."/>
            <person name="De Vries R.P."/>
            <person name="Baker S.E."/>
            <person name="Andersen M.R."/>
        </authorList>
    </citation>
    <scope>NUCLEOTIDE SEQUENCE [LARGE SCALE GENOMIC DNA]</scope>
    <source>
        <strain evidence="1 2">CBS 123904</strain>
    </source>
</reference>
<dbReference type="Proteomes" id="UP001610446">
    <property type="component" value="Unassembled WGS sequence"/>
</dbReference>
<evidence type="ECO:0000313" key="2">
    <source>
        <dbReference type="Proteomes" id="UP001610446"/>
    </source>
</evidence>
<accession>A0ABR4L1W7</accession>
<comment type="caution">
    <text evidence="1">The sequence shown here is derived from an EMBL/GenBank/DDBJ whole genome shotgun (WGS) entry which is preliminary data.</text>
</comment>
<sequence length="134" mass="14602">MAPATTLDTCDQPVAREVSSDKALSEEDDITVVEDGYSYTYNNQDGYTSERLDPALPYQVSEHIMWAPRKIRVASIGAGAAGLMLCYKAEKEFGGTIDLVVYDREPCLALTPYSPAPSSLSSPKVYIVIESITT</sequence>